<evidence type="ECO:0000256" key="5">
    <source>
        <dbReference type="ARBA" id="ARBA00022884"/>
    </source>
</evidence>
<comment type="caution">
    <text evidence="8">The sequence shown here is derived from an EMBL/GenBank/DDBJ whole genome shotgun (WGS) entry which is preliminary data.</text>
</comment>
<dbReference type="InterPro" id="IPR000100">
    <property type="entry name" value="RNase_P"/>
</dbReference>
<proteinExistence type="inferred from homology"/>
<comment type="function">
    <text evidence="6">RNaseP catalyzes the removal of the 5'-leader sequence from pre-tRNA to produce the mature 5'-terminus. It can also cleave other RNA substrates such as 4.5S RNA. The protein component plays an auxiliary but essential role in vivo by binding to the 5'-leader sequence and broadening the substrate specificity of the ribozyme.</text>
</comment>
<keyword evidence="5 6" id="KW-0694">RNA-binding</keyword>
<accession>A0ABU2YAN2</accession>
<evidence type="ECO:0000256" key="1">
    <source>
        <dbReference type="ARBA" id="ARBA00022694"/>
    </source>
</evidence>
<keyword evidence="2 6" id="KW-0540">Nuclease</keyword>
<dbReference type="Pfam" id="PF00825">
    <property type="entry name" value="Ribonuclease_P"/>
    <property type="match status" value="1"/>
</dbReference>
<name>A0ABU2YAN2_9FLAO</name>
<evidence type="ECO:0000256" key="6">
    <source>
        <dbReference type="HAMAP-Rule" id="MF_00227"/>
    </source>
</evidence>
<keyword evidence="3 6" id="KW-0255">Endonuclease</keyword>
<dbReference type="RefSeq" id="WP_311594213.1">
    <property type="nucleotide sequence ID" value="NZ_JAVRHV010000008.1"/>
</dbReference>
<keyword evidence="9" id="KW-1185">Reference proteome</keyword>
<dbReference type="SUPFAM" id="SSF54211">
    <property type="entry name" value="Ribosomal protein S5 domain 2-like"/>
    <property type="match status" value="1"/>
</dbReference>
<dbReference type="GO" id="GO:0004526">
    <property type="term" value="F:ribonuclease P activity"/>
    <property type="evidence" value="ECO:0007669"/>
    <property type="project" value="UniProtKB-EC"/>
</dbReference>
<dbReference type="InterPro" id="IPR014721">
    <property type="entry name" value="Ribsml_uS5_D2-typ_fold_subgr"/>
</dbReference>
<reference evidence="8 9" key="1">
    <citation type="submission" date="2023-09" db="EMBL/GenBank/DDBJ databases">
        <authorList>
            <person name="Rey-Velasco X."/>
        </authorList>
    </citation>
    <scope>NUCLEOTIDE SEQUENCE [LARGE SCALE GENOMIC DNA]</scope>
    <source>
        <strain evidence="8 9">P050</strain>
    </source>
</reference>
<dbReference type="Gene3D" id="3.30.230.10">
    <property type="match status" value="1"/>
</dbReference>
<evidence type="ECO:0000256" key="7">
    <source>
        <dbReference type="NCBIfam" id="TIGR00188"/>
    </source>
</evidence>
<dbReference type="PANTHER" id="PTHR33992">
    <property type="entry name" value="RIBONUCLEASE P PROTEIN COMPONENT"/>
    <property type="match status" value="1"/>
</dbReference>
<organism evidence="8 9">
    <name type="scientific">Urechidicola vernalis</name>
    <dbReference type="NCBI Taxonomy" id="3075600"/>
    <lineage>
        <taxon>Bacteria</taxon>
        <taxon>Pseudomonadati</taxon>
        <taxon>Bacteroidota</taxon>
        <taxon>Flavobacteriia</taxon>
        <taxon>Flavobacteriales</taxon>
        <taxon>Flavobacteriaceae</taxon>
        <taxon>Urechidicola</taxon>
    </lineage>
</organism>
<dbReference type="PANTHER" id="PTHR33992:SF1">
    <property type="entry name" value="RIBONUCLEASE P PROTEIN COMPONENT"/>
    <property type="match status" value="1"/>
</dbReference>
<sequence length="125" mass="14849">MRNTFSKEEKLKSRKQIALLFEKGNSIKQFPIRIKYLKLSDVEIPPKIAFSVPKRNFKLAVDRIRMKRLLRESYRKNKETLYHGLSGEYILMILFTDKKECNQQDLDDKLSTGLQKLKDRLEADE</sequence>
<dbReference type="HAMAP" id="MF_00227">
    <property type="entry name" value="RNase_P"/>
    <property type="match status" value="1"/>
</dbReference>
<comment type="subunit">
    <text evidence="6">Consists of a catalytic RNA component (M1 or rnpB) and a protein subunit.</text>
</comment>
<protein>
    <recommendedName>
        <fullName evidence="6 7">Ribonuclease P protein component</fullName>
        <shortName evidence="6">RNase P protein</shortName>
        <shortName evidence="6">RNaseP protein</shortName>
        <ecNumber evidence="6 7">3.1.26.5</ecNumber>
    </recommendedName>
    <alternativeName>
        <fullName evidence="6">Protein C5</fullName>
    </alternativeName>
</protein>
<keyword evidence="4 6" id="KW-0378">Hydrolase</keyword>
<keyword evidence="1 6" id="KW-0819">tRNA processing</keyword>
<comment type="similarity">
    <text evidence="6">Belongs to the RnpA family.</text>
</comment>
<evidence type="ECO:0000313" key="9">
    <source>
        <dbReference type="Proteomes" id="UP001252186"/>
    </source>
</evidence>
<dbReference type="EMBL" id="JAVRHV010000008">
    <property type="protein sequence ID" value="MDT0554128.1"/>
    <property type="molecule type" value="Genomic_DNA"/>
</dbReference>
<dbReference type="NCBIfam" id="TIGR00188">
    <property type="entry name" value="rnpA"/>
    <property type="match status" value="1"/>
</dbReference>
<dbReference type="EC" id="3.1.26.5" evidence="6 7"/>
<evidence type="ECO:0000256" key="2">
    <source>
        <dbReference type="ARBA" id="ARBA00022722"/>
    </source>
</evidence>
<dbReference type="Proteomes" id="UP001252186">
    <property type="component" value="Unassembled WGS sequence"/>
</dbReference>
<dbReference type="InterPro" id="IPR020568">
    <property type="entry name" value="Ribosomal_Su5_D2-typ_SF"/>
</dbReference>
<evidence type="ECO:0000256" key="4">
    <source>
        <dbReference type="ARBA" id="ARBA00022801"/>
    </source>
</evidence>
<comment type="catalytic activity">
    <reaction evidence="6">
        <text>Endonucleolytic cleavage of RNA, removing 5'-extranucleotides from tRNA precursor.</text>
        <dbReference type="EC" id="3.1.26.5"/>
    </reaction>
</comment>
<gene>
    <name evidence="6 8" type="primary">rnpA</name>
    <name evidence="8" type="ORF">RM519_12785</name>
</gene>
<evidence type="ECO:0000256" key="3">
    <source>
        <dbReference type="ARBA" id="ARBA00022759"/>
    </source>
</evidence>
<evidence type="ECO:0000313" key="8">
    <source>
        <dbReference type="EMBL" id="MDT0554128.1"/>
    </source>
</evidence>